<dbReference type="PROSITE" id="PS51819">
    <property type="entry name" value="VOC"/>
    <property type="match status" value="1"/>
</dbReference>
<dbReference type="InterPro" id="IPR029068">
    <property type="entry name" value="Glyas_Bleomycin-R_OHBP_Dase"/>
</dbReference>
<dbReference type="CDD" id="cd08356">
    <property type="entry name" value="VOC_CChe_VCA0619_like"/>
    <property type="match status" value="1"/>
</dbReference>
<dbReference type="RefSeq" id="WP_076515049.1">
    <property type="nucleotide sequence ID" value="NZ_FTOH01000004.1"/>
</dbReference>
<dbReference type="Gene3D" id="3.10.180.10">
    <property type="entry name" value="2,3-Dihydroxybiphenyl 1,2-Dioxygenase, domain 1"/>
    <property type="match status" value="1"/>
</dbReference>
<dbReference type="Proteomes" id="UP000185639">
    <property type="component" value="Unassembled WGS sequence"/>
</dbReference>
<dbReference type="OrthoDB" id="674527at2"/>
<evidence type="ECO:0000313" key="2">
    <source>
        <dbReference type="EMBL" id="SIS76779.1"/>
    </source>
</evidence>
<organism evidence="2 3">
    <name type="scientific">Thalassolituus maritimus</name>
    <dbReference type="NCBI Taxonomy" id="484498"/>
    <lineage>
        <taxon>Bacteria</taxon>
        <taxon>Pseudomonadati</taxon>
        <taxon>Pseudomonadota</taxon>
        <taxon>Gammaproteobacteria</taxon>
        <taxon>Oceanospirillales</taxon>
        <taxon>Oceanospirillaceae</taxon>
        <taxon>Thalassolituus</taxon>
    </lineage>
</organism>
<name>A0A1N7LSM9_9GAMM</name>
<accession>A0A1N7LSM9</accession>
<dbReference type="InterPro" id="IPR004360">
    <property type="entry name" value="Glyas_Fos-R_dOase_dom"/>
</dbReference>
<feature type="domain" description="VOC" evidence="1">
    <location>
        <begin position="4"/>
        <end position="122"/>
    </location>
</feature>
<proteinExistence type="predicted"/>
<protein>
    <recommendedName>
        <fullName evidence="1">VOC domain-containing protein</fullName>
    </recommendedName>
</protein>
<dbReference type="EMBL" id="FTOH01000004">
    <property type="protein sequence ID" value="SIS76779.1"/>
    <property type="molecule type" value="Genomic_DNA"/>
</dbReference>
<dbReference type="AlphaFoldDB" id="A0A1N7LSM9"/>
<keyword evidence="3" id="KW-1185">Reference proteome</keyword>
<reference evidence="3" key="1">
    <citation type="submission" date="2017-01" db="EMBL/GenBank/DDBJ databases">
        <authorList>
            <person name="Varghese N."/>
            <person name="Submissions S."/>
        </authorList>
    </citation>
    <scope>NUCLEOTIDE SEQUENCE [LARGE SCALE GENOMIC DNA]</scope>
    <source>
        <strain evidence="3">DSM 24913</strain>
    </source>
</reference>
<dbReference type="SUPFAM" id="SSF54593">
    <property type="entry name" value="Glyoxalase/Bleomycin resistance protein/Dihydroxybiphenyl dioxygenase"/>
    <property type="match status" value="1"/>
</dbReference>
<dbReference type="InterPro" id="IPR037523">
    <property type="entry name" value="VOC_core"/>
</dbReference>
<evidence type="ECO:0000313" key="3">
    <source>
        <dbReference type="Proteomes" id="UP000185639"/>
    </source>
</evidence>
<gene>
    <name evidence="2" type="ORF">SAMN05421686_104193</name>
</gene>
<sequence>MAGSLNTVEIKAFIPAKDFQVSKSFYQALGFTLASDGHGVAYFYYGHCSFLLQDFYEQALAENFIMHLLVEDAEAWHAHITVGNLENRFPGVRVSDLCDQPWGMRDFTVHDPSGVLWRIGQNI</sequence>
<dbReference type="STRING" id="484498.SAMN05421686_104193"/>
<dbReference type="Pfam" id="PF00903">
    <property type="entry name" value="Glyoxalase"/>
    <property type="match status" value="1"/>
</dbReference>
<evidence type="ECO:0000259" key="1">
    <source>
        <dbReference type="PROSITE" id="PS51819"/>
    </source>
</evidence>